<keyword evidence="10" id="KW-0869">Chloride channel</keyword>
<evidence type="ECO:0000256" key="3">
    <source>
        <dbReference type="ARBA" id="ARBA00013993"/>
    </source>
</evidence>
<evidence type="ECO:0000256" key="16">
    <source>
        <dbReference type="SAM" id="Coils"/>
    </source>
</evidence>
<evidence type="ECO:0000256" key="17">
    <source>
        <dbReference type="SAM" id="MobiDB-lite"/>
    </source>
</evidence>
<feature type="compositionally biased region" description="Polar residues" evidence="17">
    <location>
        <begin position="309"/>
        <end position="324"/>
    </location>
</feature>
<feature type="transmembrane region" description="Helical" evidence="18">
    <location>
        <begin position="65"/>
        <end position="86"/>
    </location>
</feature>
<dbReference type="InterPro" id="IPR029366">
    <property type="entry name" value="TMEM206"/>
</dbReference>
<keyword evidence="8" id="KW-0406">Ion transport</keyword>
<dbReference type="GO" id="GO:0005254">
    <property type="term" value="F:chloride channel activity"/>
    <property type="evidence" value="ECO:0007669"/>
    <property type="project" value="UniProtKB-KW"/>
</dbReference>
<evidence type="ECO:0000256" key="5">
    <source>
        <dbReference type="ARBA" id="ARBA00022475"/>
    </source>
</evidence>
<evidence type="ECO:0000256" key="11">
    <source>
        <dbReference type="ARBA" id="ARBA00023214"/>
    </source>
</evidence>
<reference evidence="19 20" key="1">
    <citation type="journal article" date="2020" name="Nature">
        <title>Six reference-quality genomes reveal evolution of bat adaptations.</title>
        <authorList>
            <person name="Jebb D."/>
            <person name="Huang Z."/>
            <person name="Pippel M."/>
            <person name="Hughes G.M."/>
            <person name="Lavrichenko K."/>
            <person name="Devanna P."/>
            <person name="Winkler S."/>
            <person name="Jermiin L.S."/>
            <person name="Skirmuntt E.C."/>
            <person name="Katzourakis A."/>
            <person name="Burkitt-Gray L."/>
            <person name="Ray D.A."/>
            <person name="Sullivan K.A.M."/>
            <person name="Roscito J.G."/>
            <person name="Kirilenko B.M."/>
            <person name="Davalos L.M."/>
            <person name="Corthals A.P."/>
            <person name="Power M.L."/>
            <person name="Jones G."/>
            <person name="Ransome R.D."/>
            <person name="Dechmann D.K.N."/>
            <person name="Locatelli A.G."/>
            <person name="Puechmaille S.J."/>
            <person name="Fedrigo O."/>
            <person name="Jarvis E.D."/>
            <person name="Hiller M."/>
            <person name="Vernes S.C."/>
            <person name="Myers E.W."/>
            <person name="Teeling E.C."/>
        </authorList>
    </citation>
    <scope>NUCLEOTIDE SEQUENCE [LARGE SCALE GENOMIC DNA]</scope>
    <source>
        <strain evidence="19">MMyoMyo1</strain>
        <tissue evidence="19">Flight muscle</tissue>
    </source>
</reference>
<evidence type="ECO:0000256" key="15">
    <source>
        <dbReference type="ARBA" id="ARBA00045384"/>
    </source>
</evidence>
<comment type="caution">
    <text evidence="19">The sequence shown here is derived from an EMBL/GenBank/DDBJ whole genome shotgun (WGS) entry which is preliminary data.</text>
</comment>
<keyword evidence="12" id="KW-0407">Ion channel</keyword>
<comment type="function">
    <text evidence="15">Chloride channel gated by pH that facilitates the entry of chloride ions into cells upon exposure to extracellular acidic pH. Involved in acidosis-induced cell death by mediating chloride influx and subsequent cell swelling.</text>
</comment>
<keyword evidence="4" id="KW-0813">Transport</keyword>
<feature type="region of interest" description="Disordered" evidence="17">
    <location>
        <begin position="309"/>
        <end position="350"/>
    </location>
</feature>
<protein>
    <recommendedName>
        <fullName evidence="3">Proton-activated chloride channel</fullName>
    </recommendedName>
    <alternativeName>
        <fullName evidence="14">Transmembrane protein 206</fullName>
    </alternativeName>
</protein>
<keyword evidence="5" id="KW-1003">Cell membrane</keyword>
<keyword evidence="20" id="KW-1185">Reference proteome</keyword>
<dbReference type="GO" id="GO:0034707">
    <property type="term" value="C:chloride channel complex"/>
    <property type="evidence" value="ECO:0007669"/>
    <property type="project" value="UniProtKB-KW"/>
</dbReference>
<proteinExistence type="inferred from homology"/>
<evidence type="ECO:0000256" key="12">
    <source>
        <dbReference type="ARBA" id="ARBA00023303"/>
    </source>
</evidence>
<keyword evidence="6 18" id="KW-0812">Transmembrane</keyword>
<evidence type="ECO:0000256" key="1">
    <source>
        <dbReference type="ARBA" id="ARBA00004651"/>
    </source>
</evidence>
<dbReference type="GO" id="GO:0005886">
    <property type="term" value="C:plasma membrane"/>
    <property type="evidence" value="ECO:0007669"/>
    <property type="project" value="UniProtKB-SubCell"/>
</dbReference>
<evidence type="ECO:0000313" key="20">
    <source>
        <dbReference type="Proteomes" id="UP000527355"/>
    </source>
</evidence>
<dbReference type="GO" id="GO:0009986">
    <property type="term" value="C:cell surface"/>
    <property type="evidence" value="ECO:0007669"/>
    <property type="project" value="TreeGrafter"/>
</dbReference>
<evidence type="ECO:0000256" key="6">
    <source>
        <dbReference type="ARBA" id="ARBA00022692"/>
    </source>
</evidence>
<feature type="coiled-coil region" evidence="16">
    <location>
        <begin position="3"/>
        <end position="33"/>
    </location>
</feature>
<dbReference type="Proteomes" id="UP000527355">
    <property type="component" value="Unassembled WGS sequence"/>
</dbReference>
<keyword evidence="9 18" id="KW-0472">Membrane</keyword>
<comment type="subcellular location">
    <subcellularLocation>
        <location evidence="1">Cell membrane</location>
        <topology evidence="1">Multi-pass membrane protein</topology>
    </subcellularLocation>
</comment>
<comment type="catalytic activity">
    <reaction evidence="13">
        <text>chloride(in) = chloride(out)</text>
        <dbReference type="Rhea" id="RHEA:29823"/>
        <dbReference type="ChEBI" id="CHEBI:17996"/>
    </reaction>
</comment>
<comment type="similarity">
    <text evidence="2">Belongs to the proton-activated chloride channel family.</text>
</comment>
<accession>A0A7J7STT5</accession>
<sequence>MIRQELSTSYQELSEELDQVVENSERAEEQEKEAVRVQGSGILPALDSESASSSIRFSKACLKNVFSVLLIFIYLLLMAVAVFLVYQTITDFREKLKHPVMSVSYKEVDLYDAPGIALYPGQAQLLSCKHHYEVIPPLRSPGRPGDVNCTTQRINYTDPFSNQTLKSALIVRGPREVKKRELVFLQFRLNQSSEDFSAIDYLLFSSFQEFLHSPDRVGFMQACESASSSWKFSGGFRTWVKMSLVETKEEDGREAVEFRQEVGGAGWVTLLVVQPEWGGELPREGASVQGLRLRADHAGAHAFCRQHPCQASPSVTARPSTTRGAASPAGCRDQHLTPPSKPSAERLAAA</sequence>
<evidence type="ECO:0000256" key="14">
    <source>
        <dbReference type="ARBA" id="ARBA00032817"/>
    </source>
</evidence>
<name>A0A7J7STT5_MYOMY</name>
<evidence type="ECO:0000256" key="9">
    <source>
        <dbReference type="ARBA" id="ARBA00023136"/>
    </source>
</evidence>
<evidence type="ECO:0000256" key="18">
    <source>
        <dbReference type="SAM" id="Phobius"/>
    </source>
</evidence>
<keyword evidence="11" id="KW-0868">Chloride</keyword>
<gene>
    <name evidence="19" type="ORF">mMyoMyo1_019329</name>
</gene>
<keyword evidence="16" id="KW-0175">Coiled coil</keyword>
<dbReference type="VEuPathDB" id="HostDB:GeneID_118672969"/>
<organism evidence="19 20">
    <name type="scientific">Myotis myotis</name>
    <name type="common">Greater mouse-eared bat</name>
    <name type="synonym">Vespertilio myotis</name>
    <dbReference type="NCBI Taxonomy" id="51298"/>
    <lineage>
        <taxon>Eukaryota</taxon>
        <taxon>Metazoa</taxon>
        <taxon>Chordata</taxon>
        <taxon>Craniata</taxon>
        <taxon>Vertebrata</taxon>
        <taxon>Euteleostomi</taxon>
        <taxon>Mammalia</taxon>
        <taxon>Eutheria</taxon>
        <taxon>Laurasiatheria</taxon>
        <taxon>Chiroptera</taxon>
        <taxon>Yangochiroptera</taxon>
        <taxon>Vespertilionidae</taxon>
        <taxon>Myotis</taxon>
    </lineage>
</organism>
<dbReference type="AlphaFoldDB" id="A0A7J7STT5"/>
<keyword evidence="7 18" id="KW-1133">Transmembrane helix</keyword>
<dbReference type="PANTHER" id="PTHR16087">
    <property type="entry name" value="TRANSMEMBRANE PROTEIN 206"/>
    <property type="match status" value="1"/>
</dbReference>
<dbReference type="Pfam" id="PF15122">
    <property type="entry name" value="TMEM206"/>
    <property type="match status" value="1"/>
</dbReference>
<evidence type="ECO:0000256" key="7">
    <source>
        <dbReference type="ARBA" id="ARBA00022989"/>
    </source>
</evidence>
<evidence type="ECO:0000256" key="2">
    <source>
        <dbReference type="ARBA" id="ARBA00009151"/>
    </source>
</evidence>
<dbReference type="EMBL" id="JABWUV010000018">
    <property type="protein sequence ID" value="KAF6291876.1"/>
    <property type="molecule type" value="Genomic_DNA"/>
</dbReference>
<evidence type="ECO:0000256" key="4">
    <source>
        <dbReference type="ARBA" id="ARBA00022448"/>
    </source>
</evidence>
<dbReference type="PANTHER" id="PTHR16087:SF0">
    <property type="entry name" value="PROTON-ACTIVATED CHLORIDE CHANNEL"/>
    <property type="match status" value="1"/>
</dbReference>
<evidence type="ECO:0000313" key="19">
    <source>
        <dbReference type="EMBL" id="KAF6291876.1"/>
    </source>
</evidence>
<evidence type="ECO:0000256" key="8">
    <source>
        <dbReference type="ARBA" id="ARBA00023065"/>
    </source>
</evidence>
<evidence type="ECO:0000256" key="10">
    <source>
        <dbReference type="ARBA" id="ARBA00023173"/>
    </source>
</evidence>
<evidence type="ECO:0000256" key="13">
    <source>
        <dbReference type="ARBA" id="ARBA00024167"/>
    </source>
</evidence>